<proteinExistence type="predicted"/>
<dbReference type="Proteomes" id="UP000275846">
    <property type="component" value="Unassembled WGS sequence"/>
</dbReference>
<evidence type="ECO:0000313" key="1">
    <source>
        <dbReference type="EMBL" id="VDL93474.1"/>
    </source>
</evidence>
<reference evidence="1 2" key="2">
    <citation type="submission" date="2018-11" db="EMBL/GenBank/DDBJ databases">
        <authorList>
            <consortium name="Pathogen Informatics"/>
        </authorList>
    </citation>
    <scope>NUCLEOTIDE SEQUENCE [LARGE SCALE GENOMIC DNA]</scope>
    <source>
        <strain evidence="1 2">NST_G2</strain>
    </source>
</reference>
<dbReference type="EMBL" id="UYSU01033982">
    <property type="protein sequence ID" value="VDL93474.1"/>
    <property type="molecule type" value="Genomic_DNA"/>
</dbReference>
<reference evidence="3" key="1">
    <citation type="submission" date="2016-06" db="UniProtKB">
        <authorList>
            <consortium name="WormBaseParasite"/>
        </authorList>
    </citation>
    <scope>IDENTIFICATION</scope>
</reference>
<accession>A0A183SS91</accession>
<evidence type="ECO:0000313" key="2">
    <source>
        <dbReference type="Proteomes" id="UP000275846"/>
    </source>
</evidence>
<dbReference type="WBParaSite" id="SSLN_0000732101-mRNA-1">
    <property type="protein sequence ID" value="SSLN_0000732101-mRNA-1"/>
    <property type="gene ID" value="SSLN_0000732101"/>
</dbReference>
<organism evidence="3">
    <name type="scientific">Schistocephalus solidus</name>
    <name type="common">Tapeworm</name>
    <dbReference type="NCBI Taxonomy" id="70667"/>
    <lineage>
        <taxon>Eukaryota</taxon>
        <taxon>Metazoa</taxon>
        <taxon>Spiralia</taxon>
        <taxon>Lophotrochozoa</taxon>
        <taxon>Platyhelminthes</taxon>
        <taxon>Cestoda</taxon>
        <taxon>Eucestoda</taxon>
        <taxon>Diphyllobothriidea</taxon>
        <taxon>Diphyllobothriidae</taxon>
        <taxon>Schistocephalus</taxon>
    </lineage>
</organism>
<dbReference type="AlphaFoldDB" id="A0A183SS91"/>
<keyword evidence="2" id="KW-1185">Reference proteome</keyword>
<sequence length="83" mass="9687">MTCLIRFQERQYSEEFSVHFNRLKPLYLEGEKADHLEMQASPSHQDDTQVVKHFQGVLSEDGYALPEVFNDEHQVKKLAEVPP</sequence>
<evidence type="ECO:0000313" key="3">
    <source>
        <dbReference type="WBParaSite" id="SSLN_0000732101-mRNA-1"/>
    </source>
</evidence>
<name>A0A183SS91_SCHSO</name>
<gene>
    <name evidence="1" type="ORF">SSLN_LOCUS7089</name>
</gene>
<protein>
    <submittedName>
        <fullName evidence="3">YcgL domain-containing protein</fullName>
    </submittedName>
</protein>